<feature type="active site" description="Nucleophile" evidence="15">
    <location>
        <position position="168"/>
    </location>
</feature>
<comment type="catalytic activity">
    <reaction evidence="14">
        <text>L-asparagine + H2O = L-aspartate + NH4(+)</text>
        <dbReference type="Rhea" id="RHEA:21016"/>
        <dbReference type="ChEBI" id="CHEBI:15377"/>
        <dbReference type="ChEBI" id="CHEBI:28938"/>
        <dbReference type="ChEBI" id="CHEBI:29991"/>
        <dbReference type="ChEBI" id="CHEBI:58048"/>
        <dbReference type="EC" id="3.5.1.1"/>
    </reaction>
</comment>
<evidence type="ECO:0000256" key="3">
    <source>
        <dbReference type="ARBA" id="ARBA00012879"/>
    </source>
</evidence>
<feature type="site" description="Cleavage; by autolysis" evidence="16">
    <location>
        <begin position="167"/>
        <end position="168"/>
    </location>
</feature>
<dbReference type="GO" id="GO:0008798">
    <property type="term" value="F:beta-aspartyl-peptidase activity"/>
    <property type="evidence" value="ECO:0007669"/>
    <property type="project" value="UniProtKB-EC"/>
</dbReference>
<keyword evidence="6" id="KW-0645">Protease</keyword>
<dbReference type="AlphaFoldDB" id="A0A9L0SR30"/>
<evidence type="ECO:0000256" key="1">
    <source>
        <dbReference type="ARBA" id="ARBA00000306"/>
    </source>
</evidence>
<dbReference type="EC" id="3.4.19.5" evidence="3"/>
<evidence type="ECO:0000256" key="2">
    <source>
        <dbReference type="ARBA" id="ARBA00010872"/>
    </source>
</evidence>
<comment type="subunit">
    <text evidence="9">Heterodimer of an alpha and beta chain produced by autocleavage. This heterodimer may then dimerize in turn, giving rise to a heterotetramer.</text>
</comment>
<reference evidence="17 18" key="1">
    <citation type="journal article" date="2009" name="Science">
        <title>Genome sequence, comparative analysis, and population genetics of the domestic horse.</title>
        <authorList>
            <consortium name="Broad Institute Genome Sequencing Platform"/>
            <consortium name="Broad Institute Whole Genome Assembly Team"/>
            <person name="Wade C.M."/>
            <person name="Giulotto E."/>
            <person name="Sigurdsson S."/>
            <person name="Zoli M."/>
            <person name="Gnerre S."/>
            <person name="Imsland F."/>
            <person name="Lear T.L."/>
            <person name="Adelson D.L."/>
            <person name="Bailey E."/>
            <person name="Bellone R.R."/>
            <person name="Bloecker H."/>
            <person name="Distl O."/>
            <person name="Edgar R.C."/>
            <person name="Garber M."/>
            <person name="Leeb T."/>
            <person name="Mauceli E."/>
            <person name="MacLeod J.N."/>
            <person name="Penedo M.C.T."/>
            <person name="Raison J.M."/>
            <person name="Sharpe T."/>
            <person name="Vogel J."/>
            <person name="Andersson L."/>
            <person name="Antczak D.F."/>
            <person name="Biagi T."/>
            <person name="Binns M.M."/>
            <person name="Chowdhary B.P."/>
            <person name="Coleman S.J."/>
            <person name="Della Valle G."/>
            <person name="Fryc S."/>
            <person name="Guerin G."/>
            <person name="Hasegawa T."/>
            <person name="Hill E.W."/>
            <person name="Jurka J."/>
            <person name="Kiialainen A."/>
            <person name="Lindgren G."/>
            <person name="Liu J."/>
            <person name="Magnani E."/>
            <person name="Mickelson J.R."/>
            <person name="Murray J."/>
            <person name="Nergadze S.G."/>
            <person name="Onofrio R."/>
            <person name="Pedroni S."/>
            <person name="Piras M.F."/>
            <person name="Raudsepp T."/>
            <person name="Rocchi M."/>
            <person name="Roeed K.H."/>
            <person name="Ryder O.A."/>
            <person name="Searle S."/>
            <person name="Skow L."/>
            <person name="Swinburne J.E."/>
            <person name="Syvaenen A.C."/>
            <person name="Tozaki T."/>
            <person name="Valberg S.J."/>
            <person name="Vaudin M."/>
            <person name="White J.R."/>
            <person name="Zody M.C."/>
            <person name="Lander E.S."/>
            <person name="Lindblad-Toh K."/>
        </authorList>
    </citation>
    <scope>NUCLEOTIDE SEQUENCE [LARGE SCALE GENOMIC DNA]</scope>
    <source>
        <strain evidence="17 18">Thoroughbred</strain>
    </source>
</reference>
<evidence type="ECO:0000256" key="6">
    <source>
        <dbReference type="ARBA" id="ARBA00022670"/>
    </source>
</evidence>
<evidence type="ECO:0000256" key="16">
    <source>
        <dbReference type="PIRSR" id="PIRSR600246-3"/>
    </source>
</evidence>
<comment type="similarity">
    <text evidence="2">Belongs to the Ntn-hydrolase family.</text>
</comment>
<gene>
    <name evidence="17" type="primary">LOC100146450</name>
    <name evidence="17" type="synonym">ASRGL1</name>
</gene>
<dbReference type="SUPFAM" id="SSF56235">
    <property type="entry name" value="N-terminal nucleophile aminohydrolases (Ntn hydrolases)"/>
    <property type="match status" value="1"/>
</dbReference>
<dbReference type="Gene3D" id="3.60.20.30">
    <property type="entry name" value="(Glycosyl)asparaginase"/>
    <property type="match status" value="1"/>
</dbReference>
<evidence type="ECO:0000256" key="5">
    <source>
        <dbReference type="ARBA" id="ARBA00022280"/>
    </source>
</evidence>
<evidence type="ECO:0000256" key="10">
    <source>
        <dbReference type="ARBA" id="ARBA00029701"/>
    </source>
</evidence>
<dbReference type="Proteomes" id="UP000002281">
    <property type="component" value="Chromosome 12"/>
</dbReference>
<organism evidence="17 18">
    <name type="scientific">Equus caballus</name>
    <name type="common">Horse</name>
    <dbReference type="NCBI Taxonomy" id="9796"/>
    <lineage>
        <taxon>Eukaryota</taxon>
        <taxon>Metazoa</taxon>
        <taxon>Chordata</taxon>
        <taxon>Craniata</taxon>
        <taxon>Vertebrata</taxon>
        <taxon>Euteleostomi</taxon>
        <taxon>Mammalia</taxon>
        <taxon>Eutheria</taxon>
        <taxon>Laurasiatheria</taxon>
        <taxon>Perissodactyla</taxon>
        <taxon>Equidae</taxon>
        <taxon>Equus</taxon>
    </lineage>
</organism>
<proteinExistence type="evidence at protein level"/>
<evidence type="ECO:0000256" key="4">
    <source>
        <dbReference type="ARBA" id="ARBA00012920"/>
    </source>
</evidence>
<dbReference type="GeneTree" id="ENSGT00950000183045"/>
<accession>A0A9L0SR30</accession>
<evidence type="ECO:0000313" key="17">
    <source>
        <dbReference type="Ensembl" id="ENSECAP00000077402.1"/>
    </source>
</evidence>
<dbReference type="InterPro" id="IPR000246">
    <property type="entry name" value="Peptidase_T2"/>
</dbReference>
<sequence length="297" mass="30981">MNPVVVVHGGGASHISKDRKERVRQGIIRAATVGYNILREGGSAVDAVESAVAVLEDDPEFNAGCGSVLNVNGEVEMDASIMNGKDLSAGAVSAVRCVANPIKLARLVMEKTPHCFLTDQGAAKFAAAMGVPEVPGKQLVTERNIKRLEKEKHEKDAQKLDCQKNLGTVGAVALDCRGNVAYATSTGGIVNKMVGRVGDTPCIGGLAGWLLLPLPLSTSSHPRFSAPLSLSFFLRVPPLLGGSFRISGSGSWTGRSCLGQALLSEGVSEGTQLSVSPRLHIFGVTWEGDGGCPRAAP</sequence>
<evidence type="ECO:0000256" key="12">
    <source>
        <dbReference type="ARBA" id="ARBA00030414"/>
    </source>
</evidence>
<protein>
    <recommendedName>
        <fullName evidence="5">Isoaspartyl peptidase/L-asparaginase</fullName>
        <ecNumber evidence="3">3.4.19.5</ecNumber>
        <ecNumber evidence="4">3.5.1.1</ecNumber>
    </recommendedName>
    <alternativeName>
        <fullName evidence="10">Asparaginase-like protein 1</fullName>
    </alternativeName>
    <alternativeName>
        <fullName evidence="13">Beta-aspartyl-peptidase</fullName>
    </alternativeName>
    <alternativeName>
        <fullName evidence="11">Isoaspartyl dipeptidase</fullName>
    </alternativeName>
    <alternativeName>
        <fullName evidence="12">L-asparagine amidohydrolase</fullName>
    </alternativeName>
</protein>
<evidence type="ECO:0000256" key="14">
    <source>
        <dbReference type="ARBA" id="ARBA00049366"/>
    </source>
</evidence>
<dbReference type="PANTHER" id="PTHR10188:SF41">
    <property type="entry name" value="ISOASPARTYL PEPTIDASE_L-ASPARAGINASE"/>
    <property type="match status" value="1"/>
</dbReference>
<dbReference type="CDD" id="cd04702">
    <property type="entry name" value="ASRGL1_like"/>
    <property type="match status" value="1"/>
</dbReference>
<keyword evidence="19" id="KW-1267">Proteomics identification</keyword>
<dbReference type="GO" id="GO:0006508">
    <property type="term" value="P:proteolysis"/>
    <property type="evidence" value="ECO:0007669"/>
    <property type="project" value="UniProtKB-KW"/>
</dbReference>
<dbReference type="EC" id="3.5.1.1" evidence="4"/>
<evidence type="ECO:0000256" key="8">
    <source>
        <dbReference type="ARBA" id="ARBA00022813"/>
    </source>
</evidence>
<evidence type="ECO:0000256" key="15">
    <source>
        <dbReference type="PIRSR" id="PIRSR600246-1"/>
    </source>
</evidence>
<dbReference type="InterPro" id="IPR033844">
    <property type="entry name" value="ASRGL1_meta"/>
</dbReference>
<keyword evidence="8" id="KW-0068">Autocatalytic cleavage</keyword>
<evidence type="ECO:0000313" key="18">
    <source>
        <dbReference type="Proteomes" id="UP000002281"/>
    </source>
</evidence>
<evidence type="ECO:0000256" key="13">
    <source>
        <dbReference type="ARBA" id="ARBA00030667"/>
    </source>
</evidence>
<evidence type="ECO:0000256" key="7">
    <source>
        <dbReference type="ARBA" id="ARBA00022801"/>
    </source>
</evidence>
<dbReference type="PANTHER" id="PTHR10188">
    <property type="entry name" value="L-ASPARAGINASE"/>
    <property type="match status" value="1"/>
</dbReference>
<reference evidence="17" key="2">
    <citation type="submission" date="2025-08" db="UniProtKB">
        <authorList>
            <consortium name="Ensembl"/>
        </authorList>
    </citation>
    <scope>IDENTIFICATION</scope>
    <source>
        <strain evidence="17">Thoroughbred</strain>
    </source>
</reference>
<name>A0A9L0SR30_HORSE</name>
<dbReference type="Ensembl" id="ENSECAT00000144921.1">
    <property type="protein sequence ID" value="ENSECAP00000077402.1"/>
    <property type="gene ID" value="ENSECAG00000013093.4"/>
</dbReference>
<keyword evidence="18" id="KW-1185">Reference proteome</keyword>
<dbReference type="InterPro" id="IPR029055">
    <property type="entry name" value="Ntn_hydrolases_N"/>
</dbReference>
<dbReference type="Pfam" id="PF01112">
    <property type="entry name" value="Asparaginase_2"/>
    <property type="match status" value="1"/>
</dbReference>
<evidence type="ECO:0000256" key="11">
    <source>
        <dbReference type="ARBA" id="ARBA00029780"/>
    </source>
</evidence>
<comment type="catalytic activity">
    <reaction evidence="1">
        <text>Cleavage of a beta-linked Asp residue from the N-terminus of a polypeptide.</text>
        <dbReference type="EC" id="3.4.19.5"/>
    </reaction>
</comment>
<evidence type="ECO:0000256" key="9">
    <source>
        <dbReference type="ARBA" id="ARBA00025988"/>
    </source>
</evidence>
<dbReference type="GO" id="GO:0004067">
    <property type="term" value="F:asparaginase activity"/>
    <property type="evidence" value="ECO:0007669"/>
    <property type="project" value="UniProtKB-EC"/>
</dbReference>
<reference evidence="17" key="3">
    <citation type="submission" date="2025-09" db="UniProtKB">
        <authorList>
            <consortium name="Ensembl"/>
        </authorList>
    </citation>
    <scope>IDENTIFICATION</scope>
    <source>
        <strain evidence="17">Thoroughbred</strain>
    </source>
</reference>
<keyword evidence="7" id="KW-0378">Hydrolase</keyword>
<evidence type="ECO:0007829" key="19">
    <source>
        <dbReference type="PeptideAtlas" id="A0A9L0SR30"/>
    </source>
</evidence>